<keyword evidence="3 7" id="KW-0812">Transmembrane</keyword>
<evidence type="ECO:0000256" key="2">
    <source>
        <dbReference type="ARBA" id="ARBA00022475"/>
    </source>
</evidence>
<keyword evidence="2" id="KW-1003">Cell membrane</keyword>
<comment type="subcellular location">
    <subcellularLocation>
        <location evidence="1">Cell membrane</location>
        <topology evidence="1">Multi-pass membrane protein</topology>
    </subcellularLocation>
</comment>
<dbReference type="PANTHER" id="PTHR32309:SF13">
    <property type="entry name" value="FERRIC ENTEROBACTIN TRANSPORT PROTEIN FEPE"/>
    <property type="match status" value="1"/>
</dbReference>
<dbReference type="InterPro" id="IPR032807">
    <property type="entry name" value="GNVR"/>
</dbReference>
<dbReference type="AlphaFoldDB" id="A0A2U8FTP9"/>
<sequence length="483" mass="52037">MSFADFLRVLRARWILALTTLLAVVILALVGSLLWPKKYTAKAVVMVDMKMDPVAGTSTIGVMPSAAYLATQVDIIESGHVARKVVRAMNLAQNTAMREEWADATRSEGDFEAWLADKVGKNLKVAAARESNVIEIEYESADPGFSAALANAYAKAYMDSTVQFKTAPARQYSDFFEERARLARQKMESAQAKLSQAQQDKGIVVTDERLDVETAKLNDLAGQVTTLRGVMADASSRRSQAVANAEISPDAMSNTVISSLKGDLARQEAQLDQSLERFGEQHPTIVELRAAIASTRAKIRAEVGRVSSSLNASSQISSSRASAIQAAYEEQRQKVLKMKQDRNDLLVLEREVEAAQRVFDAIQARQSQMSLEGSNSQTNIVVLGPATAPTSPSSPRLALNLVLATLLGGMLSLGLTLGAEFLDRRVRSASDVTTLIELPVIGTLPGPNARQGRLPWSGGATRLPGHAIQPASSGNVQRFGSLG</sequence>
<feature type="coiled-coil region" evidence="6">
    <location>
        <begin position="173"/>
        <end position="200"/>
    </location>
</feature>
<dbReference type="PANTHER" id="PTHR32309">
    <property type="entry name" value="TYROSINE-PROTEIN KINASE"/>
    <property type="match status" value="1"/>
</dbReference>
<feature type="domain" description="Polysaccharide chain length determinant N-terminal" evidence="8">
    <location>
        <begin position="4"/>
        <end position="88"/>
    </location>
</feature>
<dbReference type="InterPro" id="IPR017468">
    <property type="entry name" value="Chain_len_reg_EpsF"/>
</dbReference>
<dbReference type="EMBL" id="CP029210">
    <property type="protein sequence ID" value="AWI54425.1"/>
    <property type="molecule type" value="Genomic_DNA"/>
</dbReference>
<keyword evidence="4 7" id="KW-1133">Transmembrane helix</keyword>
<accession>A0A2U8FTP9</accession>
<evidence type="ECO:0000259" key="8">
    <source>
        <dbReference type="Pfam" id="PF02706"/>
    </source>
</evidence>
<dbReference type="InterPro" id="IPR050445">
    <property type="entry name" value="Bact_polysacc_biosynth/exp"/>
</dbReference>
<keyword evidence="5 7" id="KW-0472">Membrane</keyword>
<evidence type="ECO:0000313" key="11">
    <source>
        <dbReference type="Proteomes" id="UP000244892"/>
    </source>
</evidence>
<dbReference type="RefSeq" id="WP_109037421.1">
    <property type="nucleotide sequence ID" value="NZ_CP029210.1"/>
</dbReference>
<dbReference type="GO" id="GO:0005886">
    <property type="term" value="C:plasma membrane"/>
    <property type="evidence" value="ECO:0007669"/>
    <property type="project" value="UniProtKB-SubCell"/>
</dbReference>
<feature type="transmembrane region" description="Helical" evidence="7">
    <location>
        <begin position="12"/>
        <end position="35"/>
    </location>
</feature>
<evidence type="ECO:0000256" key="3">
    <source>
        <dbReference type="ARBA" id="ARBA00022692"/>
    </source>
</evidence>
<reference evidence="10 11" key="1">
    <citation type="submission" date="2018-05" db="EMBL/GenBank/DDBJ databases">
        <title>complete genome sequence of Aquabacterium olei NBRC 110486.</title>
        <authorList>
            <person name="Tang B."/>
            <person name="Chang J."/>
            <person name="Zhang L."/>
            <person name="Yang H."/>
        </authorList>
    </citation>
    <scope>NUCLEOTIDE SEQUENCE [LARGE SCALE GENOMIC DNA]</scope>
    <source>
        <strain evidence="10 11">NBRC 110486</strain>
    </source>
</reference>
<evidence type="ECO:0000256" key="4">
    <source>
        <dbReference type="ARBA" id="ARBA00022989"/>
    </source>
</evidence>
<gene>
    <name evidence="10" type="primary">epsF</name>
    <name evidence="10" type="ORF">DEH84_14090</name>
</gene>
<dbReference type="InterPro" id="IPR003856">
    <property type="entry name" value="LPS_length_determ_N"/>
</dbReference>
<feature type="coiled-coil region" evidence="6">
    <location>
        <begin position="338"/>
        <end position="365"/>
    </location>
</feature>
<evidence type="ECO:0000256" key="1">
    <source>
        <dbReference type="ARBA" id="ARBA00004651"/>
    </source>
</evidence>
<organism evidence="10 11">
    <name type="scientific">Aquabacterium olei</name>
    <dbReference type="NCBI Taxonomy" id="1296669"/>
    <lineage>
        <taxon>Bacteria</taxon>
        <taxon>Pseudomonadati</taxon>
        <taxon>Pseudomonadota</taxon>
        <taxon>Betaproteobacteria</taxon>
        <taxon>Burkholderiales</taxon>
        <taxon>Aquabacterium</taxon>
    </lineage>
</organism>
<name>A0A2U8FTP9_9BURK</name>
<evidence type="ECO:0000256" key="7">
    <source>
        <dbReference type="SAM" id="Phobius"/>
    </source>
</evidence>
<dbReference type="OrthoDB" id="8559110at2"/>
<evidence type="ECO:0000313" key="10">
    <source>
        <dbReference type="EMBL" id="AWI54425.1"/>
    </source>
</evidence>
<dbReference type="Pfam" id="PF13807">
    <property type="entry name" value="GNVR"/>
    <property type="match status" value="1"/>
</dbReference>
<feature type="domain" description="Tyrosine-protein kinase G-rich" evidence="9">
    <location>
        <begin position="344"/>
        <end position="417"/>
    </location>
</feature>
<proteinExistence type="predicted"/>
<protein>
    <submittedName>
        <fullName evidence="10">Chain length determinant protein EpsF</fullName>
    </submittedName>
</protein>
<evidence type="ECO:0000256" key="6">
    <source>
        <dbReference type="SAM" id="Coils"/>
    </source>
</evidence>
<dbReference type="Pfam" id="PF02706">
    <property type="entry name" value="Wzz"/>
    <property type="match status" value="1"/>
</dbReference>
<dbReference type="KEGG" id="aon:DEH84_14090"/>
<dbReference type="Proteomes" id="UP000244892">
    <property type="component" value="Chromosome"/>
</dbReference>
<evidence type="ECO:0000259" key="9">
    <source>
        <dbReference type="Pfam" id="PF13807"/>
    </source>
</evidence>
<evidence type="ECO:0000256" key="5">
    <source>
        <dbReference type="ARBA" id="ARBA00023136"/>
    </source>
</evidence>
<dbReference type="NCBIfam" id="TIGR03017">
    <property type="entry name" value="EpsF"/>
    <property type="match status" value="1"/>
</dbReference>
<keyword evidence="6" id="KW-0175">Coiled coil</keyword>
<dbReference type="GO" id="GO:0004713">
    <property type="term" value="F:protein tyrosine kinase activity"/>
    <property type="evidence" value="ECO:0007669"/>
    <property type="project" value="TreeGrafter"/>
</dbReference>
<keyword evidence="11" id="KW-1185">Reference proteome</keyword>